<dbReference type="Proteomes" id="UP000542973">
    <property type="component" value="Unassembled WGS sequence"/>
</dbReference>
<dbReference type="InterPro" id="IPR025202">
    <property type="entry name" value="PLD-like_dom"/>
</dbReference>
<dbReference type="PANTHER" id="PTHR21248">
    <property type="entry name" value="CARDIOLIPIN SYNTHASE"/>
    <property type="match status" value="1"/>
</dbReference>
<dbReference type="SUPFAM" id="SSF56024">
    <property type="entry name" value="Phospholipase D/nuclease"/>
    <property type="match status" value="2"/>
</dbReference>
<dbReference type="Gene3D" id="3.30.870.10">
    <property type="entry name" value="Endonuclease Chain A"/>
    <property type="match status" value="2"/>
</dbReference>
<dbReference type="CDD" id="cd09111">
    <property type="entry name" value="PLDc_ymdC_like_1"/>
    <property type="match status" value="1"/>
</dbReference>
<feature type="domain" description="PLD phosphodiesterase" evidence="2">
    <location>
        <begin position="173"/>
        <end position="200"/>
    </location>
</feature>
<dbReference type="EMBL" id="JABEMD010000008">
    <property type="protein sequence ID" value="NNH10505.1"/>
    <property type="molecule type" value="Genomic_DNA"/>
</dbReference>
<dbReference type="PROSITE" id="PS50035">
    <property type="entry name" value="PLD"/>
    <property type="match status" value="2"/>
</dbReference>
<accession>A0A849B9S9</accession>
<dbReference type="SMART" id="SM00155">
    <property type="entry name" value="PLDc"/>
    <property type="match status" value="2"/>
</dbReference>
<dbReference type="Pfam" id="PF13091">
    <property type="entry name" value="PLDc_2"/>
    <property type="match status" value="2"/>
</dbReference>
<evidence type="ECO:0000256" key="1">
    <source>
        <dbReference type="SAM" id="MobiDB-lite"/>
    </source>
</evidence>
<dbReference type="AlphaFoldDB" id="A0A849B9S9"/>
<feature type="domain" description="PLD phosphodiesterase" evidence="2">
    <location>
        <begin position="423"/>
        <end position="450"/>
    </location>
</feature>
<dbReference type="InterPro" id="IPR001736">
    <property type="entry name" value="PLipase_D/transphosphatidylase"/>
</dbReference>
<protein>
    <submittedName>
        <fullName evidence="3">Phospholipase D family protein</fullName>
    </submittedName>
</protein>
<evidence type="ECO:0000313" key="4">
    <source>
        <dbReference type="Proteomes" id="UP000542973"/>
    </source>
</evidence>
<dbReference type="GO" id="GO:0032049">
    <property type="term" value="P:cardiolipin biosynthetic process"/>
    <property type="evidence" value="ECO:0007669"/>
    <property type="project" value="UniProtKB-ARBA"/>
</dbReference>
<evidence type="ECO:0000313" key="3">
    <source>
        <dbReference type="EMBL" id="NNH10505.1"/>
    </source>
</evidence>
<feature type="region of interest" description="Disordered" evidence="1">
    <location>
        <begin position="402"/>
        <end position="424"/>
    </location>
</feature>
<dbReference type="GO" id="GO:0030572">
    <property type="term" value="F:phosphatidyltransferase activity"/>
    <property type="evidence" value="ECO:0007669"/>
    <property type="project" value="UniProtKB-ARBA"/>
</dbReference>
<name>A0A849B9S9_9BURK</name>
<dbReference type="CDD" id="cd09113">
    <property type="entry name" value="PLDc_ymdC_like_2"/>
    <property type="match status" value="1"/>
</dbReference>
<proteinExistence type="predicted"/>
<comment type="caution">
    <text evidence="3">The sequence shown here is derived from an EMBL/GenBank/DDBJ whole genome shotgun (WGS) entry which is preliminary data.</text>
</comment>
<sequence>MAPLFDRVLAPLCFIAVPAMATLLLGGCALPPLEDRTPSHALTPEQSRATALGRALAPALSQRPGLSGIHALADPREAFAARVHGARMAERTLDVQYYIWRRDTTGTLLLDALHEAAQRGVRVRLLLDDNGISGLDEILSALDAHPNIEVRLFNPFVVRSPKFIGYLTDFPRLNRRMHNKSFTVDAQATIVGGRNVGDEYFGATDGVLFSDLDVLAVGPIAADVEREFDRYWASASAYPVNAIVPPVAPDRLEQLTREAAVARRDPAAEAYMNALKAMPAYRRILDGTLAFEWAKTRIVSDDPAKVLGKAPRHALIGHQLMETIGVPARELDLVSPYFVPTKSGANAFADLAAKGVNVRVLTNAAEATDVKVVHSGYVKWRRALLESGVQLFDLKREIAAPADKADTTPPARPEERAGPFGSSGASLHAKTFAVDAQRVFVGSLNFDPRSANLNTELGFVIENPTLAGRIESAFGTSVPQNAYEVRLSDNGSLYWLERRGNDTIRHDTEPNTSWLERVWIRGLSWLPIDWML</sequence>
<dbReference type="PROSITE" id="PS51257">
    <property type="entry name" value="PROKAR_LIPOPROTEIN"/>
    <property type="match status" value="1"/>
</dbReference>
<evidence type="ECO:0000259" key="2">
    <source>
        <dbReference type="PROSITE" id="PS50035"/>
    </source>
</evidence>
<gene>
    <name evidence="3" type="ORF">HLB16_06360</name>
</gene>
<dbReference type="PANTHER" id="PTHR21248:SF12">
    <property type="entry name" value="CARDIOLIPIN SYNTHASE C"/>
    <property type="match status" value="1"/>
</dbReference>
<organism evidence="3 4">
    <name type="scientific">Cupriavidus gilardii</name>
    <dbReference type="NCBI Taxonomy" id="82541"/>
    <lineage>
        <taxon>Bacteria</taxon>
        <taxon>Pseudomonadati</taxon>
        <taxon>Pseudomonadota</taxon>
        <taxon>Betaproteobacteria</taxon>
        <taxon>Burkholderiales</taxon>
        <taxon>Burkholderiaceae</taxon>
        <taxon>Cupriavidus</taxon>
    </lineage>
</organism>
<reference evidence="3 4" key="1">
    <citation type="submission" date="2020-05" db="EMBL/GenBank/DDBJ databases">
        <title>MicrobeNet Type strains.</title>
        <authorList>
            <person name="Nicholson A.C."/>
        </authorList>
    </citation>
    <scope>NUCLEOTIDE SEQUENCE [LARGE SCALE GENOMIC DNA]</scope>
    <source>
        <strain evidence="3 4">ATCC 700815</strain>
    </source>
</reference>
<feature type="compositionally biased region" description="Basic and acidic residues" evidence="1">
    <location>
        <begin position="402"/>
        <end position="417"/>
    </location>
</feature>